<proteinExistence type="predicted"/>
<dbReference type="EMBL" id="JARMQG010000112">
    <property type="protein sequence ID" value="MED3562784.1"/>
    <property type="molecule type" value="Genomic_DNA"/>
</dbReference>
<dbReference type="Gene3D" id="4.10.280.10">
    <property type="entry name" value="Helix-loop-helix DNA-binding domain"/>
    <property type="match status" value="1"/>
</dbReference>
<name>A0ABU6N985_9BACI</name>
<sequence length="70" mass="8567">MFRIYHIVGAKMNEKFDKEKELWNKIHLLREEMVRTAYNKKSDFLDEEVLSLSQALNKLLNEYEKLLHRK</sequence>
<dbReference type="Proteomes" id="UP001330749">
    <property type="component" value="Unassembled WGS sequence"/>
</dbReference>
<dbReference type="Pfam" id="PF09388">
    <property type="entry name" value="SpoOE-like"/>
    <property type="match status" value="1"/>
</dbReference>
<dbReference type="SUPFAM" id="SSF140500">
    <property type="entry name" value="BAS1536-like"/>
    <property type="match status" value="1"/>
</dbReference>
<keyword evidence="2" id="KW-1185">Reference proteome</keyword>
<comment type="caution">
    <text evidence="1">The sequence shown here is derived from an EMBL/GenBank/DDBJ whole genome shotgun (WGS) entry which is preliminary data.</text>
</comment>
<protein>
    <submittedName>
        <fullName evidence="1">Aspartyl-phosphate phosphatase Spo0E family protein</fullName>
    </submittedName>
</protein>
<reference evidence="1 2" key="1">
    <citation type="submission" date="2023-03" db="EMBL/GenBank/DDBJ databases">
        <title>Bacillus Genome Sequencing.</title>
        <authorList>
            <person name="Dunlap C."/>
        </authorList>
    </citation>
    <scope>NUCLEOTIDE SEQUENCE [LARGE SCALE GENOMIC DNA]</scope>
    <source>
        <strain evidence="1 2">B-14544</strain>
    </source>
</reference>
<organism evidence="1 2">
    <name type="scientific">Bacillus xiapuensis</name>
    <dbReference type="NCBI Taxonomy" id="2014075"/>
    <lineage>
        <taxon>Bacteria</taxon>
        <taxon>Bacillati</taxon>
        <taxon>Bacillota</taxon>
        <taxon>Bacilli</taxon>
        <taxon>Bacillales</taxon>
        <taxon>Bacillaceae</taxon>
        <taxon>Bacillus</taxon>
    </lineage>
</organism>
<evidence type="ECO:0000313" key="1">
    <source>
        <dbReference type="EMBL" id="MED3562784.1"/>
    </source>
</evidence>
<gene>
    <name evidence="1" type="ORF">P4447_09980</name>
</gene>
<accession>A0ABU6N985</accession>
<evidence type="ECO:0000313" key="2">
    <source>
        <dbReference type="Proteomes" id="UP001330749"/>
    </source>
</evidence>
<dbReference type="InterPro" id="IPR018540">
    <property type="entry name" value="Spo0E-like"/>
</dbReference>
<dbReference type="InterPro" id="IPR036638">
    <property type="entry name" value="HLH_DNA-bd_sf"/>
</dbReference>
<dbReference type="RefSeq" id="WP_327967739.1">
    <property type="nucleotide sequence ID" value="NZ_JARMQG010000112.1"/>
</dbReference>
<dbReference type="InterPro" id="IPR037208">
    <property type="entry name" value="Spo0E-like_sf"/>
</dbReference>